<keyword evidence="3" id="KW-0808">Transferase</keyword>
<dbReference type="PROSITE" id="PS00108">
    <property type="entry name" value="PROTEIN_KINASE_ST"/>
    <property type="match status" value="2"/>
</dbReference>
<dbReference type="GO" id="GO:0004674">
    <property type="term" value="F:protein serine/threonine kinase activity"/>
    <property type="evidence" value="ECO:0007669"/>
    <property type="project" value="TreeGrafter"/>
</dbReference>
<dbReference type="PROSITE" id="PS50088">
    <property type="entry name" value="ANK_REPEAT"/>
    <property type="match status" value="6"/>
</dbReference>
<dbReference type="PROSITE" id="PS50011">
    <property type="entry name" value="PROTEIN_KINASE_DOM"/>
    <property type="match status" value="2"/>
</dbReference>
<proteinExistence type="predicted"/>
<dbReference type="AlphaFoldDB" id="A0A8T1V7H0"/>
<feature type="repeat" description="ANK" evidence="1">
    <location>
        <begin position="1"/>
        <end position="31"/>
    </location>
</feature>
<dbReference type="OrthoDB" id="122634at2759"/>
<feature type="repeat" description="ANK" evidence="1">
    <location>
        <begin position="125"/>
        <end position="157"/>
    </location>
</feature>
<evidence type="ECO:0000313" key="3">
    <source>
        <dbReference type="EMBL" id="KAG7376905.1"/>
    </source>
</evidence>
<accession>A0A8T1V7H0</accession>
<dbReference type="PROSITE" id="PS50297">
    <property type="entry name" value="ANK_REP_REGION"/>
    <property type="match status" value="5"/>
</dbReference>
<dbReference type="Pfam" id="PF12796">
    <property type="entry name" value="Ank_2"/>
    <property type="match status" value="1"/>
</dbReference>
<dbReference type="InterPro" id="IPR000719">
    <property type="entry name" value="Prot_kinase_dom"/>
</dbReference>
<dbReference type="EMBL" id="JAGDFM010000606">
    <property type="protein sequence ID" value="KAG7376905.1"/>
    <property type="molecule type" value="Genomic_DNA"/>
</dbReference>
<dbReference type="InterPro" id="IPR051681">
    <property type="entry name" value="Ser/Thr_Kinases-Pseudokinases"/>
</dbReference>
<protein>
    <submittedName>
        <fullName evidence="3">Leucine-rich repeat serine/threonine-protein kinase 2</fullName>
    </submittedName>
</protein>
<feature type="domain" description="Protein kinase" evidence="2">
    <location>
        <begin position="720"/>
        <end position="972"/>
    </location>
</feature>
<organism evidence="3 4">
    <name type="scientific">Phytophthora pseudosyringae</name>
    <dbReference type="NCBI Taxonomy" id="221518"/>
    <lineage>
        <taxon>Eukaryota</taxon>
        <taxon>Sar</taxon>
        <taxon>Stramenopiles</taxon>
        <taxon>Oomycota</taxon>
        <taxon>Peronosporomycetes</taxon>
        <taxon>Peronosporales</taxon>
        <taxon>Peronosporaceae</taxon>
        <taxon>Phytophthora</taxon>
    </lineage>
</organism>
<dbReference type="SMART" id="SM00248">
    <property type="entry name" value="ANK"/>
    <property type="match status" value="6"/>
</dbReference>
<sequence>MSSLPDAVKEGNLTTIYTLVEQGASVNSSDRYGKTPLTLADRWGHLEIVKCRVGNGATLRDTLLQQAAGEGHFQVVKYLVENGADVNAKDEYGDTLLQLAAGQGRLGVVKYLVGNGTDGNAKNEDGGTSLLRATYQGRLGVMKYLVDNGADVSTKDKDGSTPLILASGTRGGRLDIVQYLVKNGADVNVKNEFGATPLREAVRCGHLEVVQYLVENGADVNAKTEDGTTTLSVARSLAMVQFLVNQGDANMQRDWVIPGNQVVLHQHEMRGSYQLGEWLGAKVVIQPVALSKVFKSSRRLSREAEVWHRLYHPHIVMMFGACYLENNPFIVCEYAPNGQLIEYLTEHPNETWRKLYEVALGLCFLHRMRVVHGDLKCSNILIGSDGFAKLTGFGLSSTEALADTDKDNKNRESSGIFGWALLKRNSAFESDLYSFGLCIIEAVTGHRSRRTRLLAAAGTLPKRTKQFTDAQWNLVERLCRSKTNHDLSAIDLVQELRVFVDEKQGEETNYSTFDHGEIDGMLQQIQEYVGTDDADRMSRQVYERLSEVSEQLRYQNVSEAFFWRYFGMLEAFSKHMRPGSSLSASLCSSATVLKYAMSRQVANDASFFHHKIDRFMAAASLSTSADIHNWRTGWDHVRQEQNQKFMNKAQSANTLLEDIPEEECEEVLTNLRYQLSKNYINYETSASEGLTRARAVISNLCKAKGMLYESWFIPESDVEFDKHTNFASGGFGSVHHGKWLDARVVIKTVDLKQVHNSREMFLREVKVWHKLYHPHIVQMYGACHVGKPFIICAYAPNGQLDEYLKKHPTEVWRKLYEAALGLLYLHRMRVVHGDLKCNNILIGADGFAKLTDFGLSSIEALEESDRNDGSKSETFAVGAVRWKAPEVLNGAGATFESDVYSFGMCIIEAVSGNYPWGSLQDAAVTYWVKDGAIPKRPGQCTDDQWRLVKQLCKYEPSNRLPIVDAVKALKGLAG</sequence>
<comment type="caution">
    <text evidence="3">The sequence shown here is derived from an EMBL/GenBank/DDBJ whole genome shotgun (WGS) entry which is preliminary data.</text>
</comment>
<dbReference type="InterPro" id="IPR001245">
    <property type="entry name" value="Ser-Thr/Tyr_kinase_cat_dom"/>
</dbReference>
<feature type="repeat" description="ANK" evidence="1">
    <location>
        <begin position="193"/>
        <end position="225"/>
    </location>
</feature>
<feature type="repeat" description="ANK" evidence="1">
    <location>
        <begin position="158"/>
        <end position="192"/>
    </location>
</feature>
<dbReference type="InterPro" id="IPR002110">
    <property type="entry name" value="Ankyrin_rpt"/>
</dbReference>
<dbReference type="PANTHER" id="PTHR44329">
    <property type="entry name" value="SERINE/THREONINE-PROTEIN KINASE TNNI3K-RELATED"/>
    <property type="match status" value="1"/>
</dbReference>
<keyword evidence="3" id="KW-0418">Kinase</keyword>
<evidence type="ECO:0000313" key="4">
    <source>
        <dbReference type="Proteomes" id="UP000694044"/>
    </source>
</evidence>
<dbReference type="Pfam" id="PF00023">
    <property type="entry name" value="Ank"/>
    <property type="match status" value="2"/>
</dbReference>
<keyword evidence="1" id="KW-0040">ANK repeat</keyword>
<keyword evidence="4" id="KW-1185">Reference proteome</keyword>
<dbReference type="SMART" id="SM00220">
    <property type="entry name" value="S_TKc"/>
    <property type="match status" value="2"/>
</dbReference>
<name>A0A8T1V7H0_9STRA</name>
<dbReference type="Pfam" id="PF07714">
    <property type="entry name" value="PK_Tyr_Ser-Thr"/>
    <property type="match status" value="2"/>
</dbReference>
<feature type="repeat" description="ANK" evidence="1">
    <location>
        <begin position="59"/>
        <end position="91"/>
    </location>
</feature>
<feature type="repeat" description="ANK" evidence="1">
    <location>
        <begin position="92"/>
        <end position="124"/>
    </location>
</feature>
<dbReference type="Proteomes" id="UP000694044">
    <property type="component" value="Unassembled WGS sequence"/>
</dbReference>
<dbReference type="PANTHER" id="PTHR44329:SF214">
    <property type="entry name" value="PROTEIN KINASE DOMAIN-CONTAINING PROTEIN"/>
    <property type="match status" value="1"/>
</dbReference>
<evidence type="ECO:0000259" key="2">
    <source>
        <dbReference type="PROSITE" id="PS50011"/>
    </source>
</evidence>
<feature type="domain" description="Protein kinase" evidence="2">
    <location>
        <begin position="264"/>
        <end position="500"/>
    </location>
</feature>
<gene>
    <name evidence="3" type="primary">LRRK2_27</name>
    <name evidence="3" type="ORF">PHYPSEUDO_012561</name>
</gene>
<dbReference type="GO" id="GO:0005524">
    <property type="term" value="F:ATP binding"/>
    <property type="evidence" value="ECO:0007669"/>
    <property type="project" value="InterPro"/>
</dbReference>
<dbReference type="InterPro" id="IPR008271">
    <property type="entry name" value="Ser/Thr_kinase_AS"/>
</dbReference>
<evidence type="ECO:0000256" key="1">
    <source>
        <dbReference type="PROSITE-ProRule" id="PRU00023"/>
    </source>
</evidence>
<dbReference type="Pfam" id="PF13637">
    <property type="entry name" value="Ank_4"/>
    <property type="match status" value="1"/>
</dbReference>
<reference evidence="3" key="1">
    <citation type="submission" date="2021-02" db="EMBL/GenBank/DDBJ databases">
        <authorList>
            <person name="Palmer J.M."/>
        </authorList>
    </citation>
    <scope>NUCLEOTIDE SEQUENCE</scope>
    <source>
        <strain evidence="3">SCRP734</strain>
    </source>
</reference>